<dbReference type="InterPro" id="IPR036719">
    <property type="entry name" value="Neuro-gated_channel_TM_sf"/>
</dbReference>
<keyword evidence="1" id="KW-1133">Transmembrane helix</keyword>
<dbReference type="SUPFAM" id="SSF90112">
    <property type="entry name" value="Neurotransmitter-gated ion-channel transmembrane pore"/>
    <property type="match status" value="1"/>
</dbReference>
<protein>
    <recommendedName>
        <fullName evidence="2">Neurotransmitter-gated ion-channel transmembrane domain-containing protein</fullName>
    </recommendedName>
</protein>
<organism evidence="3 5">
    <name type="scientific">Culex pipiens pipiens</name>
    <name type="common">Northern house mosquito</name>
    <dbReference type="NCBI Taxonomy" id="38569"/>
    <lineage>
        <taxon>Eukaryota</taxon>
        <taxon>Metazoa</taxon>
        <taxon>Ecdysozoa</taxon>
        <taxon>Arthropoda</taxon>
        <taxon>Hexapoda</taxon>
        <taxon>Insecta</taxon>
        <taxon>Pterygota</taxon>
        <taxon>Neoptera</taxon>
        <taxon>Endopterygota</taxon>
        <taxon>Diptera</taxon>
        <taxon>Nematocera</taxon>
        <taxon>Culicoidea</taxon>
        <taxon>Culicidae</taxon>
        <taxon>Culicinae</taxon>
        <taxon>Culicini</taxon>
        <taxon>Culex</taxon>
        <taxon>Culex</taxon>
    </lineage>
</organism>
<keyword evidence="5" id="KW-1185">Reference proteome</keyword>
<dbReference type="Pfam" id="PF02932">
    <property type="entry name" value="Neur_chan_memb"/>
    <property type="match status" value="2"/>
</dbReference>
<feature type="domain" description="Neurotransmitter-gated ion-channel transmembrane" evidence="2">
    <location>
        <begin position="171"/>
        <end position="230"/>
    </location>
</feature>
<evidence type="ECO:0000313" key="3">
    <source>
        <dbReference type="EMBL" id="KAL1379826.1"/>
    </source>
</evidence>
<gene>
    <name evidence="4" type="ORF">pipiens_013072</name>
    <name evidence="3" type="ORF">pipiens_014629</name>
</gene>
<dbReference type="InterPro" id="IPR006029">
    <property type="entry name" value="Neurotrans-gated_channel_TM"/>
</dbReference>
<dbReference type="Gene3D" id="1.20.58.390">
    <property type="entry name" value="Neurotransmitter-gated ion-channel transmembrane domain"/>
    <property type="match status" value="2"/>
</dbReference>
<dbReference type="EMBL" id="JBEHCU010008371">
    <property type="protein sequence ID" value="KAL1384004.1"/>
    <property type="molecule type" value="Genomic_DNA"/>
</dbReference>
<dbReference type="Proteomes" id="UP001562425">
    <property type="component" value="Unassembled WGS sequence"/>
</dbReference>
<evidence type="ECO:0000256" key="1">
    <source>
        <dbReference type="SAM" id="Phobius"/>
    </source>
</evidence>
<reference evidence="3 5" key="1">
    <citation type="submission" date="2024-05" db="EMBL/GenBank/DDBJ databases">
        <title>Culex pipiens pipiens assembly and annotation.</title>
        <authorList>
            <person name="Alout H."/>
            <person name="Durand T."/>
        </authorList>
    </citation>
    <scope>NUCLEOTIDE SEQUENCE [LARGE SCALE GENOMIC DNA]</scope>
    <source>
        <strain evidence="3">HA-2024</strain>
        <tissue evidence="3">Whole body</tissue>
    </source>
</reference>
<dbReference type="FunFam" id="1.20.58.390:FF:000037">
    <property type="entry name" value="Nicotinic acetylcholine receptor subunit alpha6"/>
    <property type="match status" value="1"/>
</dbReference>
<feature type="domain" description="Neurotransmitter-gated ion-channel transmembrane" evidence="2">
    <location>
        <begin position="1"/>
        <end position="78"/>
    </location>
</feature>
<evidence type="ECO:0000313" key="5">
    <source>
        <dbReference type="Proteomes" id="UP001562425"/>
    </source>
</evidence>
<evidence type="ECO:0000313" key="4">
    <source>
        <dbReference type="EMBL" id="KAL1384004.1"/>
    </source>
</evidence>
<comment type="caution">
    <text evidence="3">The sequence shown here is derived from an EMBL/GenBank/DDBJ whole genome shotgun (WGS) entry which is preliminary data.</text>
</comment>
<sequence length="240" mass="26312">MFMVASSVVSTILILNYHHRNADTHEMSDWIRVVFLTWLPFLLRMSLPGDSPPHPCRQNVDEKNKQLQEVEMRERSSKSLLANVLDIDDDFRCNHRCSTLPHNPTYYRTMYRGDDGPMGPGGPGGGGGTDTIGRSGGGGGGGVGLGTISAASGVVGGRLHETVSSHTCLSSSAEYELALILKELRYITDSLRKEDESGEVTREWKFAAMVVDRLCLIIFTLFTLIATLAVLFSAPNFIFS</sequence>
<accession>A0ABD1CTS0</accession>
<keyword evidence="1" id="KW-0812">Transmembrane</keyword>
<dbReference type="InterPro" id="IPR038050">
    <property type="entry name" value="Neuro_actylchol_rec"/>
</dbReference>
<dbReference type="EMBL" id="JBEHCU010009472">
    <property type="protein sequence ID" value="KAL1379826.1"/>
    <property type="molecule type" value="Genomic_DNA"/>
</dbReference>
<feature type="transmembrane region" description="Helical" evidence="1">
    <location>
        <begin position="214"/>
        <end position="234"/>
    </location>
</feature>
<keyword evidence="1" id="KW-0472">Membrane</keyword>
<name>A0ABD1CTS0_CULPP</name>
<proteinExistence type="predicted"/>
<dbReference type="AlphaFoldDB" id="A0ABD1CTS0"/>
<evidence type="ECO:0000259" key="2">
    <source>
        <dbReference type="Pfam" id="PF02932"/>
    </source>
</evidence>